<dbReference type="RefSeq" id="WP_084862656.1">
    <property type="nucleotide sequence ID" value="NZ_JALDWD010000002.1"/>
</dbReference>
<protein>
    <submittedName>
        <fullName evidence="1">DNA-binding protein</fullName>
    </submittedName>
</protein>
<accession>A0A1X1KHE8</accession>
<dbReference type="Proteomes" id="UP000193234">
    <property type="component" value="Unassembled WGS sequence"/>
</dbReference>
<reference evidence="1 2" key="1">
    <citation type="journal article" date="2016" name="Eur. J. Clin. Microbiol. Infect. Dis.">
        <title>Whole genome sequencing as a tool for phylogenetic analysis of clinical strains of Mitis group streptococci.</title>
        <authorList>
            <person name="Rasmussen L.H."/>
            <person name="Dargis R."/>
            <person name="Hojholt K."/>
            <person name="Christensen J.J."/>
            <person name="Skovgaard O."/>
            <person name="Justesen U.S."/>
            <person name="Rosenvinge F.S."/>
            <person name="Moser C."/>
            <person name="Lukjancenko O."/>
            <person name="Rasmussen S."/>
            <person name="Nielsen X.C."/>
        </authorList>
    </citation>
    <scope>NUCLEOTIDE SEQUENCE [LARGE SCALE GENOMIC DNA]</scope>
    <source>
        <strain evidence="1 2">RH_12363_08</strain>
    </source>
</reference>
<dbReference type="EMBL" id="NCVJ01000020">
    <property type="protein sequence ID" value="ORO98952.1"/>
    <property type="molecule type" value="Genomic_DNA"/>
</dbReference>
<comment type="caution">
    <text evidence="1">The sequence shown here is derived from an EMBL/GenBank/DDBJ whole genome shotgun (WGS) entry which is preliminary data.</text>
</comment>
<keyword evidence="1" id="KW-0238">DNA-binding</keyword>
<organism evidence="1 2">
    <name type="scientific">Streptococcus mitis</name>
    <dbReference type="NCBI Taxonomy" id="28037"/>
    <lineage>
        <taxon>Bacteria</taxon>
        <taxon>Bacillati</taxon>
        <taxon>Bacillota</taxon>
        <taxon>Bacilli</taxon>
        <taxon>Lactobacillales</taxon>
        <taxon>Streptococcaceae</taxon>
        <taxon>Streptococcus</taxon>
        <taxon>Streptococcus mitis group</taxon>
    </lineage>
</organism>
<dbReference type="Pfam" id="PF07751">
    <property type="entry name" value="Abi_2"/>
    <property type="match status" value="1"/>
</dbReference>
<dbReference type="AlphaFoldDB" id="A0A1X1KHE8"/>
<name>A0A1X1KHE8_STRMT</name>
<dbReference type="InterPro" id="IPR011664">
    <property type="entry name" value="Abi_system_AbiD/AbiF-like"/>
</dbReference>
<evidence type="ECO:0000313" key="2">
    <source>
        <dbReference type="Proteomes" id="UP000193234"/>
    </source>
</evidence>
<gene>
    <name evidence="1" type="ORF">B7696_05735</name>
</gene>
<proteinExistence type="predicted"/>
<dbReference type="GO" id="GO:0003677">
    <property type="term" value="F:DNA binding"/>
    <property type="evidence" value="ECO:0007669"/>
    <property type="project" value="UniProtKB-KW"/>
</dbReference>
<sequence length="325" mass="38447">MSEKGKSIDGLMRHIRKSHKIKIKGSSQKRTLRNIGYYHGYKAYRFVRKKNNLLSFTTFDEIKKTYNFDNTLKALLYPEVMKVETAINNYTLEVLVTDSDIYMDSIFKQKLNHFDDFPKNSKEYKKEMGKFLNLRRNMEGTIANNYTKSSIIQHYVHQNKSIPFWAIFEHTTMGDLGSIIERLNNHTRRKIQEDLGCLDTSLDTNLELLSKHIFIIKDLRNAIAHNNVVFDCRFNTFKIKGMIIKHLEKHTKVKNINFKTITDYVILIAYYLKLLRFSKIEIRSFITRYEKIIKEYSQTIKNPHDVHLILGVDSFAKIKLFLKNL</sequence>
<evidence type="ECO:0000313" key="1">
    <source>
        <dbReference type="EMBL" id="ORO98952.1"/>
    </source>
</evidence>